<dbReference type="PRINTS" id="PR00420">
    <property type="entry name" value="RNGMNOXGNASE"/>
</dbReference>
<protein>
    <submittedName>
        <fullName evidence="7">FAD-dependent monooxygenase</fullName>
    </submittedName>
</protein>
<evidence type="ECO:0000256" key="3">
    <source>
        <dbReference type="ARBA" id="ARBA00022827"/>
    </source>
</evidence>
<reference evidence="7 8" key="1">
    <citation type="submission" date="2023-12" db="EMBL/GenBank/DDBJ databases">
        <title>Sinomonas terricola sp. nov, isolated from litchi orchard soil in Guangdong, PR China.</title>
        <authorList>
            <person name="Jiaxin W."/>
            <person name="Yang Z."/>
            <person name="Honghui Z."/>
        </authorList>
    </citation>
    <scope>NUCLEOTIDE SEQUENCE [LARGE SCALE GENOMIC DNA]</scope>
    <source>
        <strain evidence="7 8">JGH33</strain>
    </source>
</reference>
<keyword evidence="8" id="KW-1185">Reference proteome</keyword>
<dbReference type="GO" id="GO:0004497">
    <property type="term" value="F:monooxygenase activity"/>
    <property type="evidence" value="ECO:0007669"/>
    <property type="project" value="UniProtKB-KW"/>
</dbReference>
<organism evidence="7 8">
    <name type="scientific">Sinomonas terricola</name>
    <dbReference type="NCBI Taxonomy" id="3110330"/>
    <lineage>
        <taxon>Bacteria</taxon>
        <taxon>Bacillati</taxon>
        <taxon>Actinomycetota</taxon>
        <taxon>Actinomycetes</taxon>
        <taxon>Micrococcales</taxon>
        <taxon>Micrococcaceae</taxon>
        <taxon>Sinomonas</taxon>
    </lineage>
</organism>
<evidence type="ECO:0000313" key="8">
    <source>
        <dbReference type="Proteomes" id="UP001304769"/>
    </source>
</evidence>
<accession>A0ABU5T7F1</accession>
<evidence type="ECO:0000256" key="5">
    <source>
        <dbReference type="ARBA" id="ARBA00023033"/>
    </source>
</evidence>
<dbReference type="InterPro" id="IPR036188">
    <property type="entry name" value="FAD/NAD-bd_sf"/>
</dbReference>
<evidence type="ECO:0000256" key="1">
    <source>
        <dbReference type="ARBA" id="ARBA00001974"/>
    </source>
</evidence>
<dbReference type="EMBL" id="JAYGGQ010000006">
    <property type="protein sequence ID" value="MEA5455046.1"/>
    <property type="molecule type" value="Genomic_DNA"/>
</dbReference>
<comment type="caution">
    <text evidence="7">The sequence shown here is derived from an EMBL/GenBank/DDBJ whole genome shotgun (WGS) entry which is preliminary data.</text>
</comment>
<evidence type="ECO:0000256" key="2">
    <source>
        <dbReference type="ARBA" id="ARBA00022630"/>
    </source>
</evidence>
<gene>
    <name evidence="7" type="ORF">SPF06_09980</name>
</gene>
<dbReference type="Proteomes" id="UP001304769">
    <property type="component" value="Unassembled WGS sequence"/>
</dbReference>
<dbReference type="InterPro" id="IPR050493">
    <property type="entry name" value="FAD-dep_Monooxygenase_BioMet"/>
</dbReference>
<name>A0ABU5T7F1_9MICC</name>
<dbReference type="SUPFAM" id="SSF51905">
    <property type="entry name" value="FAD/NAD(P)-binding domain"/>
    <property type="match status" value="1"/>
</dbReference>
<dbReference type="PANTHER" id="PTHR13789:SF318">
    <property type="entry name" value="GERANYLGERANYL DIPHOSPHATE REDUCTASE"/>
    <property type="match status" value="1"/>
</dbReference>
<keyword evidence="4" id="KW-0560">Oxidoreductase</keyword>
<dbReference type="SUPFAM" id="SSF54373">
    <property type="entry name" value="FAD-linked reductases, C-terminal domain"/>
    <property type="match status" value="1"/>
</dbReference>
<dbReference type="PANTHER" id="PTHR13789">
    <property type="entry name" value="MONOOXYGENASE"/>
    <property type="match status" value="1"/>
</dbReference>
<evidence type="ECO:0000313" key="7">
    <source>
        <dbReference type="EMBL" id="MEA5455046.1"/>
    </source>
</evidence>
<keyword evidence="5 7" id="KW-0503">Monooxygenase</keyword>
<dbReference type="InterPro" id="IPR002938">
    <property type="entry name" value="FAD-bd"/>
</dbReference>
<dbReference type="Pfam" id="PF01494">
    <property type="entry name" value="FAD_binding_3"/>
    <property type="match status" value="1"/>
</dbReference>
<comment type="cofactor">
    <cofactor evidence="1">
        <name>FAD</name>
        <dbReference type="ChEBI" id="CHEBI:57692"/>
    </cofactor>
</comment>
<feature type="domain" description="FAD-binding" evidence="6">
    <location>
        <begin position="14"/>
        <end position="326"/>
    </location>
</feature>
<proteinExistence type="predicted"/>
<keyword evidence="2" id="KW-0285">Flavoprotein</keyword>
<evidence type="ECO:0000256" key="4">
    <source>
        <dbReference type="ARBA" id="ARBA00023002"/>
    </source>
</evidence>
<evidence type="ECO:0000259" key="6">
    <source>
        <dbReference type="Pfam" id="PF01494"/>
    </source>
</evidence>
<dbReference type="RefSeq" id="WP_323278899.1">
    <property type="nucleotide sequence ID" value="NZ_JAYGGQ010000006.1"/>
</dbReference>
<keyword evidence="3" id="KW-0274">FAD</keyword>
<sequence>MSHLPPTQPTAPTAVVIGGGIGGVAAALRLRQQGTKVTLVEQAPEFGEVGAGLQLAPNATRLLAEWGLLDRVLSVAVAPKNLVFRDAVTGRELLRKDVQGEFAERYGAPYIVAHRADLHTILVDAARGAGVELVNGVTVARAENLPTGARAVTTDGRAFDADAVIAADGLRSAVRAQMSDDEPIPSGYVAFRGALPISDVKHASDMEDVVVWLGPRCHLVQYPLRRGEMFNTVAVFQSPAFLRGEEVWGTEDELEEAYKDCVPEVRKALENLWRVRSWPMFDRLPLANWVDGNVALLGDAAHPMLQYLAQGACQALEDAHVLGGLVREHVLPADDGERREAWALALREYNEIREPRTSRVQTTARVWGESWHMDEPVAVLIRNMLFEAADARGAFPYTDWLYGQDGLNHPAQPVATSHPTHGHLLAGV</sequence>
<dbReference type="Gene3D" id="3.50.50.60">
    <property type="entry name" value="FAD/NAD(P)-binding domain"/>
    <property type="match status" value="1"/>
</dbReference>